<protein>
    <submittedName>
        <fullName evidence="2">Uncharacterized protein</fullName>
    </submittedName>
</protein>
<keyword evidence="3" id="KW-1185">Reference proteome</keyword>
<feature type="region of interest" description="Disordered" evidence="1">
    <location>
        <begin position="249"/>
        <end position="271"/>
    </location>
</feature>
<comment type="caution">
    <text evidence="2">The sequence shown here is derived from an EMBL/GenBank/DDBJ whole genome shotgun (WGS) entry which is preliminary data.</text>
</comment>
<sequence length="291" mass="32742">MSHRDTKPLFVIHPRLDAGEYRDKLIGSVVKYPEMPTERYIPYKSAKEPKNIVLNLDPKPIQVRNTRFWTHRIKDTKVSSSLNDILEGFFGGSNTTMAPLARLWHMDSPGKKFKELLKNKAYFKQLSNLLKSSQDQEGYFVTDIVTLVDVTEVSQKSHGTGAGAQALLDPSLGIQVGAIAQNQVVREKWYSGYYEGETIVFLGYRRVRLEKTTSIMAKLGRIFLGQAHGFTLWDGLDYWPPTIGKPAEGNREALLGDTSGRNAKGEAQPVPPPDEYAEIIRELGFDVEIVE</sequence>
<evidence type="ECO:0000313" key="3">
    <source>
        <dbReference type="Proteomes" id="UP000777438"/>
    </source>
</evidence>
<accession>A0A9P8VQJ7</accession>
<dbReference type="EMBL" id="JAGPYM010000056">
    <property type="protein sequence ID" value="KAH6871338.1"/>
    <property type="molecule type" value="Genomic_DNA"/>
</dbReference>
<reference evidence="2 3" key="1">
    <citation type="journal article" date="2021" name="Nat. Commun.">
        <title>Genetic determinants of endophytism in the Arabidopsis root mycobiome.</title>
        <authorList>
            <person name="Mesny F."/>
            <person name="Miyauchi S."/>
            <person name="Thiergart T."/>
            <person name="Pickel B."/>
            <person name="Atanasova L."/>
            <person name="Karlsson M."/>
            <person name="Huettel B."/>
            <person name="Barry K.W."/>
            <person name="Haridas S."/>
            <person name="Chen C."/>
            <person name="Bauer D."/>
            <person name="Andreopoulos W."/>
            <person name="Pangilinan J."/>
            <person name="LaButti K."/>
            <person name="Riley R."/>
            <person name="Lipzen A."/>
            <person name="Clum A."/>
            <person name="Drula E."/>
            <person name="Henrissat B."/>
            <person name="Kohler A."/>
            <person name="Grigoriev I.V."/>
            <person name="Martin F.M."/>
            <person name="Hacquard S."/>
        </authorList>
    </citation>
    <scope>NUCLEOTIDE SEQUENCE [LARGE SCALE GENOMIC DNA]</scope>
    <source>
        <strain evidence="2 3">MPI-CAGE-CH-0241</strain>
    </source>
</reference>
<name>A0A9P8VQJ7_9HYPO</name>
<dbReference type="Proteomes" id="UP000777438">
    <property type="component" value="Unassembled WGS sequence"/>
</dbReference>
<evidence type="ECO:0000313" key="2">
    <source>
        <dbReference type="EMBL" id="KAH6871338.1"/>
    </source>
</evidence>
<organism evidence="2 3">
    <name type="scientific">Thelonectria olida</name>
    <dbReference type="NCBI Taxonomy" id="1576542"/>
    <lineage>
        <taxon>Eukaryota</taxon>
        <taxon>Fungi</taxon>
        <taxon>Dikarya</taxon>
        <taxon>Ascomycota</taxon>
        <taxon>Pezizomycotina</taxon>
        <taxon>Sordariomycetes</taxon>
        <taxon>Hypocreomycetidae</taxon>
        <taxon>Hypocreales</taxon>
        <taxon>Nectriaceae</taxon>
        <taxon>Thelonectria</taxon>
    </lineage>
</organism>
<evidence type="ECO:0000256" key="1">
    <source>
        <dbReference type="SAM" id="MobiDB-lite"/>
    </source>
</evidence>
<dbReference type="OrthoDB" id="4971707at2759"/>
<proteinExistence type="predicted"/>
<gene>
    <name evidence="2" type="ORF">B0T10DRAFT_500662</name>
</gene>
<dbReference type="AlphaFoldDB" id="A0A9P8VQJ7"/>